<name>A0ABT9VI68_9BACI</name>
<evidence type="ECO:0000256" key="5">
    <source>
        <dbReference type="HAMAP-Rule" id="MF_02070"/>
    </source>
</evidence>
<evidence type="ECO:0000313" key="7">
    <source>
        <dbReference type="Proteomes" id="UP001224359"/>
    </source>
</evidence>
<dbReference type="CDD" id="cd06533">
    <property type="entry name" value="Glyco_transf_WecG_TagA"/>
    <property type="match status" value="1"/>
</dbReference>
<evidence type="ECO:0000313" key="6">
    <source>
        <dbReference type="EMBL" id="MDQ0160535.1"/>
    </source>
</evidence>
<protein>
    <recommendedName>
        <fullName evidence="5">N-acetylglucosaminyldiphosphoundecaprenol N-acetyl-beta-D-mannosaminyltransferase</fullName>
        <ecNumber evidence="5">2.4.1.187</ecNumber>
    </recommendedName>
    <alternativeName>
        <fullName evidence="5">N-acetylmannosaminyltransferase</fullName>
    </alternativeName>
    <alternativeName>
        <fullName evidence="5">UDP-N-acetylmannosamine transferase</fullName>
    </alternativeName>
    <alternativeName>
        <fullName evidence="5">UDP-N-acetylmannosamine:N-acetylglucosaminyl pyrophosphorylundecaprenol N-acetylmannosaminyltransferase</fullName>
    </alternativeName>
</protein>
<dbReference type="Proteomes" id="UP001224359">
    <property type="component" value="Unassembled WGS sequence"/>
</dbReference>
<dbReference type="GO" id="GO:0047244">
    <property type="term" value="F:N-acetylglucosaminyldiphosphoundecaprenol N-acetyl-beta-D-mannosaminyltransferase activity"/>
    <property type="evidence" value="ECO:0007669"/>
    <property type="project" value="UniProtKB-EC"/>
</dbReference>
<comment type="pathway">
    <text evidence="5">Cell wall biogenesis; teichoic acid biosynthesis.</text>
</comment>
<accession>A0ABT9VI68</accession>
<dbReference type="PANTHER" id="PTHR34136">
    <property type="match status" value="1"/>
</dbReference>
<keyword evidence="4 5" id="KW-0961">Cell wall biogenesis/degradation</keyword>
<dbReference type="InterPro" id="IPR034714">
    <property type="entry name" value="TagA_TarA"/>
</dbReference>
<evidence type="ECO:0000256" key="4">
    <source>
        <dbReference type="ARBA" id="ARBA00023316"/>
    </source>
</evidence>
<gene>
    <name evidence="6" type="ORF">J2S77_002539</name>
</gene>
<proteinExistence type="inferred from homology"/>
<dbReference type="NCBIfam" id="TIGR00696">
    <property type="entry name" value="wecG_tagA_cpsF"/>
    <property type="match status" value="1"/>
</dbReference>
<dbReference type="InterPro" id="IPR004629">
    <property type="entry name" value="WecG_TagA_CpsF"/>
</dbReference>
<organism evidence="6 7">
    <name type="scientific">Alkalibacillus salilacus</name>
    <dbReference type="NCBI Taxonomy" id="284582"/>
    <lineage>
        <taxon>Bacteria</taxon>
        <taxon>Bacillati</taxon>
        <taxon>Bacillota</taxon>
        <taxon>Bacilli</taxon>
        <taxon>Bacillales</taxon>
        <taxon>Bacillaceae</taxon>
        <taxon>Alkalibacillus</taxon>
    </lineage>
</organism>
<reference evidence="6 7" key="1">
    <citation type="submission" date="2023-07" db="EMBL/GenBank/DDBJ databases">
        <title>Genomic Encyclopedia of Type Strains, Phase IV (KMG-IV): sequencing the most valuable type-strain genomes for metagenomic binning, comparative biology and taxonomic classification.</title>
        <authorList>
            <person name="Goeker M."/>
        </authorList>
    </citation>
    <scope>NUCLEOTIDE SEQUENCE [LARGE SCALE GENOMIC DNA]</scope>
    <source>
        <strain evidence="6 7">DSM 16460</strain>
    </source>
</reference>
<evidence type="ECO:0000256" key="3">
    <source>
        <dbReference type="ARBA" id="ARBA00022944"/>
    </source>
</evidence>
<comment type="caution">
    <text evidence="6">The sequence shown here is derived from an EMBL/GenBank/DDBJ whole genome shotgun (WGS) entry which is preliminary data.</text>
</comment>
<dbReference type="EMBL" id="JAUSTQ010000013">
    <property type="protein sequence ID" value="MDQ0160535.1"/>
    <property type="molecule type" value="Genomic_DNA"/>
</dbReference>
<dbReference type="Pfam" id="PF03808">
    <property type="entry name" value="Glyco_tran_WecG"/>
    <property type="match status" value="1"/>
</dbReference>
<keyword evidence="1 5" id="KW-0328">Glycosyltransferase</keyword>
<dbReference type="RefSeq" id="WP_306977858.1">
    <property type="nucleotide sequence ID" value="NZ_JAUSTQ010000013.1"/>
</dbReference>
<comment type="similarity">
    <text evidence="5">Belongs to the glycosyltransferase 26 family. TagA/TarA subfamily.</text>
</comment>
<dbReference type="PANTHER" id="PTHR34136:SF1">
    <property type="entry name" value="UDP-N-ACETYL-D-MANNOSAMINURONIC ACID TRANSFERASE"/>
    <property type="match status" value="1"/>
</dbReference>
<sequence>MSTDQYVHILDIPFINTTKEQFIAQQVLPALSQNIPLHIVTANPEIVMEAHQNPRYHQIVKEADYVVPDGIGVIMASKLVNNRLSERIPGIELFERMLEIAHDHNKSVYFLGAKEEVVEQAVTNIQYQYPGLDVAGYHHGYIDIHDQAVFDEIQTEEPDFIFVALGFPKQDEWIHHYKGIVGKGILMGVGGSFDVMAGESKRAPKAWIKLNLEWLYRLIKQPSRLIRVLKLPLFLIKVLWGKYIKKG</sequence>
<keyword evidence="3 5" id="KW-0777">Teichoic acid biosynthesis</keyword>
<evidence type="ECO:0000256" key="2">
    <source>
        <dbReference type="ARBA" id="ARBA00022679"/>
    </source>
</evidence>
<keyword evidence="2 5" id="KW-0808">Transferase</keyword>
<dbReference type="EC" id="2.4.1.187" evidence="5"/>
<dbReference type="HAMAP" id="MF_02070">
    <property type="entry name" value="TagA_TarA"/>
    <property type="match status" value="1"/>
</dbReference>
<comment type="function">
    <text evidence="5">Catalyzes the conversion of GlcNAc-PP-undecaprenol into ManNAc-GlcNAc-PP-undecaprenol, the first committed lipid intermediate in the de novo synthesis of teichoic acid.</text>
</comment>
<evidence type="ECO:0000256" key="1">
    <source>
        <dbReference type="ARBA" id="ARBA00022676"/>
    </source>
</evidence>
<keyword evidence="7" id="KW-1185">Reference proteome</keyword>
<comment type="catalytic activity">
    <reaction evidence="5">
        <text>UDP-N-acetyl-alpha-D-mannosamine + N-acetyl-alpha-D-glucosaminyl-di-trans,octa-cis-undecaprenyl diphosphate = N-acetyl-beta-D-mannosaminyl-(1-&gt;4)-N-acetyl-alpha-D-glucosaminyl di-trans,octa-cis-undecaprenyl diphosphate + UDP + H(+)</text>
        <dbReference type="Rhea" id="RHEA:16053"/>
        <dbReference type="ChEBI" id="CHEBI:15378"/>
        <dbReference type="ChEBI" id="CHEBI:58223"/>
        <dbReference type="ChEBI" id="CHEBI:62959"/>
        <dbReference type="ChEBI" id="CHEBI:68623"/>
        <dbReference type="ChEBI" id="CHEBI:132210"/>
        <dbReference type="EC" id="2.4.1.187"/>
    </reaction>
</comment>